<dbReference type="Proteomes" id="UP000193006">
    <property type="component" value="Chromosome"/>
</dbReference>
<evidence type="ECO:0000313" key="3">
    <source>
        <dbReference type="Proteomes" id="UP000193006"/>
    </source>
</evidence>
<protein>
    <submittedName>
        <fullName evidence="2">Uncharacterized protein</fullName>
    </submittedName>
</protein>
<keyword evidence="1" id="KW-0175">Coiled coil</keyword>
<dbReference type="KEGG" id="bkw:BkAM31D_02330"/>
<sequence>MSKAMLLYKDLLTEIEILEIQKRGVEREYQNIYNKSLMVKPKGVRAVDYGAERVTGGLVQIPFYDAIGKVEQVKEKYREIEQELALKYRLRDEIKEHIEQLEGIEYQVARKKWIENKSLAVIAKELSFSEIHIKKISAKLEKKRTAVEC</sequence>
<proteinExistence type="predicted"/>
<dbReference type="EMBL" id="CP020814">
    <property type="protein sequence ID" value="ARK28779.1"/>
    <property type="molecule type" value="Genomic_DNA"/>
</dbReference>
<reference evidence="2 3" key="1">
    <citation type="submission" date="2017-04" db="EMBL/GenBank/DDBJ databases">
        <title>Bacillus krulwichiae AM31D Genome sequencing and assembly.</title>
        <authorList>
            <person name="Krulwich T.A."/>
            <person name="Anastor L."/>
            <person name="Ehrlich R."/>
            <person name="Ehrlich G.D."/>
            <person name="Janto B."/>
        </authorList>
    </citation>
    <scope>NUCLEOTIDE SEQUENCE [LARGE SCALE GENOMIC DNA]</scope>
    <source>
        <strain evidence="2 3">AM31D</strain>
    </source>
</reference>
<dbReference type="RefSeq" id="WP_066158390.1">
    <property type="nucleotide sequence ID" value="NZ_CP020814.1"/>
</dbReference>
<dbReference type="AlphaFoldDB" id="A0A1X9M5Q7"/>
<evidence type="ECO:0000256" key="1">
    <source>
        <dbReference type="SAM" id="Coils"/>
    </source>
</evidence>
<feature type="coiled-coil region" evidence="1">
    <location>
        <begin position="8"/>
        <end position="35"/>
    </location>
</feature>
<dbReference type="STRING" id="199441.BkAM31D_02330"/>
<accession>A0A1X9M5Q7</accession>
<organism evidence="2 3">
    <name type="scientific">Halalkalibacter krulwichiae</name>
    <dbReference type="NCBI Taxonomy" id="199441"/>
    <lineage>
        <taxon>Bacteria</taxon>
        <taxon>Bacillati</taxon>
        <taxon>Bacillota</taxon>
        <taxon>Bacilli</taxon>
        <taxon>Bacillales</taxon>
        <taxon>Bacillaceae</taxon>
        <taxon>Halalkalibacter</taxon>
    </lineage>
</organism>
<evidence type="ECO:0000313" key="2">
    <source>
        <dbReference type="EMBL" id="ARK28779.1"/>
    </source>
</evidence>
<name>A0A1X9M5Q7_9BACI</name>
<gene>
    <name evidence="2" type="ORF">BkAM31D_02330</name>
</gene>
<keyword evidence="3" id="KW-1185">Reference proteome</keyword>